<protein>
    <submittedName>
        <fullName evidence="6">Condensin subunit ScpB</fullName>
    </submittedName>
</protein>
<proteinExistence type="predicted"/>
<reference evidence="6 7" key="1">
    <citation type="submission" date="2016-11" db="EMBL/GenBank/DDBJ databases">
        <authorList>
            <person name="Jaros S."/>
            <person name="Januszkiewicz K."/>
            <person name="Wedrychowicz H."/>
        </authorList>
    </citation>
    <scope>NUCLEOTIDE SEQUENCE [LARGE SCALE GENOMIC DNA]</scope>
    <source>
        <strain evidence="6 7">DSM 22153</strain>
    </source>
</reference>
<dbReference type="Proteomes" id="UP000186002">
    <property type="component" value="Unassembled WGS sequence"/>
</dbReference>
<dbReference type="RefSeq" id="WP_073014162.1">
    <property type="nucleotide sequence ID" value="NZ_FRBW01000003.1"/>
</dbReference>
<keyword evidence="2" id="KW-0132">Cell division</keyword>
<dbReference type="Pfam" id="PF04079">
    <property type="entry name" value="SMC_ScpB"/>
    <property type="match status" value="1"/>
</dbReference>
<evidence type="ECO:0000256" key="3">
    <source>
        <dbReference type="ARBA" id="ARBA00022829"/>
    </source>
</evidence>
<organism evidence="6 7">
    <name type="scientific">Roseibium suaedae</name>
    <dbReference type="NCBI Taxonomy" id="735517"/>
    <lineage>
        <taxon>Bacteria</taxon>
        <taxon>Pseudomonadati</taxon>
        <taxon>Pseudomonadota</taxon>
        <taxon>Alphaproteobacteria</taxon>
        <taxon>Hyphomicrobiales</taxon>
        <taxon>Stappiaceae</taxon>
        <taxon>Roseibium</taxon>
    </lineage>
</organism>
<dbReference type="OrthoDB" id="9806226at2"/>
<keyword evidence="3" id="KW-0159">Chromosome partition</keyword>
<evidence type="ECO:0000256" key="1">
    <source>
        <dbReference type="ARBA" id="ARBA00022490"/>
    </source>
</evidence>
<evidence type="ECO:0000256" key="2">
    <source>
        <dbReference type="ARBA" id="ARBA00022618"/>
    </source>
</evidence>
<feature type="region of interest" description="Disordered" evidence="5">
    <location>
        <begin position="201"/>
        <end position="235"/>
    </location>
</feature>
<evidence type="ECO:0000313" key="6">
    <source>
        <dbReference type="EMBL" id="SHM71838.1"/>
    </source>
</evidence>
<dbReference type="GO" id="GO:0051301">
    <property type="term" value="P:cell division"/>
    <property type="evidence" value="ECO:0007669"/>
    <property type="project" value="UniProtKB-KW"/>
</dbReference>
<dbReference type="EMBL" id="FRBW01000003">
    <property type="protein sequence ID" value="SHM71838.1"/>
    <property type="molecule type" value="Genomic_DNA"/>
</dbReference>
<sequence>MASEADLLTITESGRPSLSDRDREGMRMVEALLFASADPISVDELKDRLPRSCDLPAILAELQRTYAVRGVNLIRVAGKYAFRTAEDLAYLMRRDREEERKLSRAALETMAIIAYHQPVTRAEIEEIRGVSTSKGTLDVLLETGWVRMRGRRRTPGRPVTYGTSELFLQHFSLENIRDLPGLEELKGAGLLDSAIPASFFVPTPDDTPDLTEEEDPLEEGGLFDETDLDQKTETP</sequence>
<keyword evidence="4" id="KW-0131">Cell cycle</keyword>
<evidence type="ECO:0000256" key="5">
    <source>
        <dbReference type="SAM" id="MobiDB-lite"/>
    </source>
</evidence>
<feature type="compositionally biased region" description="Acidic residues" evidence="5">
    <location>
        <begin position="206"/>
        <end position="227"/>
    </location>
</feature>
<keyword evidence="7" id="KW-1185">Reference proteome</keyword>
<dbReference type="Gene3D" id="1.10.10.10">
    <property type="entry name" value="Winged helix-like DNA-binding domain superfamily/Winged helix DNA-binding domain"/>
    <property type="match status" value="2"/>
</dbReference>
<dbReference type="GO" id="GO:0051304">
    <property type="term" value="P:chromosome separation"/>
    <property type="evidence" value="ECO:0007669"/>
    <property type="project" value="InterPro"/>
</dbReference>
<feature type="region of interest" description="Disordered" evidence="5">
    <location>
        <begin position="1"/>
        <end position="22"/>
    </location>
</feature>
<dbReference type="PANTHER" id="PTHR34298">
    <property type="entry name" value="SEGREGATION AND CONDENSATION PROTEIN B"/>
    <property type="match status" value="1"/>
</dbReference>
<dbReference type="AlphaFoldDB" id="A0A1M7L1R4"/>
<dbReference type="InterPro" id="IPR036390">
    <property type="entry name" value="WH_DNA-bd_sf"/>
</dbReference>
<dbReference type="NCBIfam" id="TIGR00281">
    <property type="entry name" value="SMC-Scp complex subunit ScpB"/>
    <property type="match status" value="1"/>
</dbReference>
<dbReference type="InterPro" id="IPR005234">
    <property type="entry name" value="ScpB_csome_segregation"/>
</dbReference>
<keyword evidence="1" id="KW-0963">Cytoplasm</keyword>
<dbReference type="InterPro" id="IPR036388">
    <property type="entry name" value="WH-like_DNA-bd_sf"/>
</dbReference>
<evidence type="ECO:0000256" key="4">
    <source>
        <dbReference type="ARBA" id="ARBA00023306"/>
    </source>
</evidence>
<gene>
    <name evidence="6" type="ORF">SAMN05444272_3044</name>
</gene>
<dbReference type="SUPFAM" id="SSF46785">
    <property type="entry name" value="Winged helix' DNA-binding domain"/>
    <property type="match status" value="2"/>
</dbReference>
<accession>A0A1M7L1R4</accession>
<evidence type="ECO:0000313" key="7">
    <source>
        <dbReference type="Proteomes" id="UP000186002"/>
    </source>
</evidence>
<dbReference type="STRING" id="735517.SAMN05444272_3044"/>
<name>A0A1M7L1R4_9HYPH</name>
<dbReference type="PANTHER" id="PTHR34298:SF2">
    <property type="entry name" value="SEGREGATION AND CONDENSATION PROTEIN B"/>
    <property type="match status" value="1"/>
</dbReference>